<dbReference type="Proteomes" id="UP000321129">
    <property type="component" value="Unassembled WGS sequence"/>
</dbReference>
<keyword evidence="3" id="KW-1185">Reference proteome</keyword>
<organism evidence="2 3">
    <name type="scientific">Flavisphingopyxis soli</name>
    <dbReference type="NCBI Taxonomy" id="2601267"/>
    <lineage>
        <taxon>Bacteria</taxon>
        <taxon>Pseudomonadati</taxon>
        <taxon>Pseudomonadota</taxon>
        <taxon>Alphaproteobacteria</taxon>
        <taxon>Sphingomonadales</taxon>
        <taxon>Sphingopyxidaceae</taxon>
        <taxon>Flavisphingopyxis</taxon>
    </lineage>
</organism>
<protein>
    <submittedName>
        <fullName evidence="2">Uncharacterized protein</fullName>
    </submittedName>
</protein>
<evidence type="ECO:0000256" key="1">
    <source>
        <dbReference type="SAM" id="MobiDB-lite"/>
    </source>
</evidence>
<dbReference type="RefSeq" id="WP_147121072.1">
    <property type="nucleotide sequence ID" value="NZ_VOPY01000001.1"/>
</dbReference>
<reference evidence="2 3" key="1">
    <citation type="submission" date="2019-08" db="EMBL/GenBank/DDBJ databases">
        <title>Sphingorhabdus soil sp. nov., isolated from arctic soil.</title>
        <authorList>
            <person name="Liu Y."/>
        </authorList>
    </citation>
    <scope>NUCLEOTIDE SEQUENCE [LARGE SCALE GENOMIC DNA]</scope>
    <source>
        <strain evidence="2 3">D-2Q-5-6</strain>
    </source>
</reference>
<name>A0A5C6UJV0_9SPHN</name>
<feature type="region of interest" description="Disordered" evidence="1">
    <location>
        <begin position="1"/>
        <end position="48"/>
    </location>
</feature>
<dbReference type="AlphaFoldDB" id="A0A5C6UJV0"/>
<evidence type="ECO:0000313" key="2">
    <source>
        <dbReference type="EMBL" id="TXC73233.1"/>
    </source>
</evidence>
<sequence length="88" mass="9469">MSIKGSSANVAPRGPKRGATKTTRIVPKTKPKANSAKKKMSQLSARASNQLLTGTVEAIDYQKSEADDSCERDRRTAKDLAQGVSLHQ</sequence>
<evidence type="ECO:0000313" key="3">
    <source>
        <dbReference type="Proteomes" id="UP000321129"/>
    </source>
</evidence>
<dbReference type="EMBL" id="VOPY01000001">
    <property type="protein sequence ID" value="TXC73233.1"/>
    <property type="molecule type" value="Genomic_DNA"/>
</dbReference>
<feature type="compositionally biased region" description="Basic and acidic residues" evidence="1">
    <location>
        <begin position="65"/>
        <end position="78"/>
    </location>
</feature>
<feature type="region of interest" description="Disordered" evidence="1">
    <location>
        <begin position="65"/>
        <end position="88"/>
    </location>
</feature>
<gene>
    <name evidence="2" type="ORF">FSZ31_00240</name>
</gene>
<feature type="compositionally biased region" description="Basic residues" evidence="1">
    <location>
        <begin position="27"/>
        <end position="40"/>
    </location>
</feature>
<proteinExistence type="predicted"/>
<accession>A0A5C6UJV0</accession>
<comment type="caution">
    <text evidence="2">The sequence shown here is derived from an EMBL/GenBank/DDBJ whole genome shotgun (WGS) entry which is preliminary data.</text>
</comment>